<name>A0A6I5ZQ10_9FIRM</name>
<evidence type="ECO:0000313" key="2">
    <source>
        <dbReference type="EMBL" id="QGP91687.1"/>
    </source>
</evidence>
<dbReference type="InterPro" id="IPR003593">
    <property type="entry name" value="AAA+_ATPase"/>
</dbReference>
<dbReference type="AlphaFoldDB" id="A0A6I5ZQ10"/>
<dbReference type="GO" id="GO:0006260">
    <property type="term" value="P:DNA replication"/>
    <property type="evidence" value="ECO:0007669"/>
    <property type="project" value="TreeGrafter"/>
</dbReference>
<proteinExistence type="predicted"/>
<dbReference type="SUPFAM" id="SSF52540">
    <property type="entry name" value="P-loop containing nucleoside triphosphate hydrolases"/>
    <property type="match status" value="1"/>
</dbReference>
<dbReference type="Gene3D" id="3.40.50.300">
    <property type="entry name" value="P-loop containing nucleotide triphosphate hydrolases"/>
    <property type="match status" value="1"/>
</dbReference>
<evidence type="ECO:0000313" key="3">
    <source>
        <dbReference type="Proteomes" id="UP000425916"/>
    </source>
</evidence>
<reference evidence="2 3" key="1">
    <citation type="submission" date="2019-11" db="EMBL/GenBank/DDBJ databases">
        <title>Genome sequence of Moorella glycerini DSM11254.</title>
        <authorList>
            <person name="Poehlein A."/>
            <person name="Boeer T."/>
            <person name="Daniel R."/>
        </authorList>
    </citation>
    <scope>NUCLEOTIDE SEQUENCE [LARGE SCALE GENOMIC DNA]</scope>
    <source>
        <strain evidence="2 3">DSM 11254</strain>
    </source>
</reference>
<dbReference type="InterPro" id="IPR002611">
    <property type="entry name" value="IstB_ATP-bd"/>
</dbReference>
<dbReference type="PANTHER" id="PTHR30050">
    <property type="entry name" value="CHROMOSOMAL REPLICATION INITIATOR PROTEIN DNAA"/>
    <property type="match status" value="1"/>
</dbReference>
<dbReference type="EMBL" id="CP046244">
    <property type="protein sequence ID" value="QGP91687.1"/>
    <property type="molecule type" value="Genomic_DNA"/>
</dbReference>
<dbReference type="CDD" id="cd00009">
    <property type="entry name" value="AAA"/>
    <property type="match status" value="1"/>
</dbReference>
<keyword evidence="3" id="KW-1185">Reference proteome</keyword>
<feature type="domain" description="AAA+ ATPase" evidence="1">
    <location>
        <begin position="72"/>
        <end position="198"/>
    </location>
</feature>
<dbReference type="GO" id="GO:0005524">
    <property type="term" value="F:ATP binding"/>
    <property type="evidence" value="ECO:0007669"/>
    <property type="project" value="InterPro"/>
</dbReference>
<dbReference type="PANTHER" id="PTHR30050:SF4">
    <property type="entry name" value="ATP-BINDING PROTEIN RV3427C IN INSERTION SEQUENCE-RELATED"/>
    <property type="match status" value="1"/>
</dbReference>
<organism evidence="2 3">
    <name type="scientific">Neomoorella glycerini</name>
    <dbReference type="NCBI Taxonomy" id="55779"/>
    <lineage>
        <taxon>Bacteria</taxon>
        <taxon>Bacillati</taxon>
        <taxon>Bacillota</taxon>
        <taxon>Clostridia</taxon>
        <taxon>Neomoorellales</taxon>
        <taxon>Neomoorellaceae</taxon>
        <taxon>Neomoorella</taxon>
    </lineage>
</organism>
<accession>A0A6I5ZQ10</accession>
<dbReference type="InterPro" id="IPR027417">
    <property type="entry name" value="P-loop_NTPase"/>
</dbReference>
<dbReference type="RefSeq" id="WP_170290926.1">
    <property type="nucleotide sequence ID" value="NZ_CP046244.1"/>
</dbReference>
<dbReference type="SMART" id="SM00382">
    <property type="entry name" value="AAA"/>
    <property type="match status" value="1"/>
</dbReference>
<dbReference type="Proteomes" id="UP000425916">
    <property type="component" value="Chromosome"/>
</dbReference>
<sequence>MVSDDGHQMVRQCRCAELRRQKALVERLFRQARIPKRFAGKRFDNFEVKRQERAWQVAKRYAEQYKTLKDKPQNGLCFVGPPGTGKSHLAYAILNELLPQQVVAVSGTVPDLLDSLRPKGGGNAEAEDRLELLKTAELVVLDDLGAERDSPWATERIYLIINARYAEQLPTIITSNLPLEELETGADGEVNLAWERIVSRIWEMCYVVIMDGDDYRRKDD</sequence>
<dbReference type="Pfam" id="PF01695">
    <property type="entry name" value="IstB_IS21"/>
    <property type="match status" value="1"/>
</dbReference>
<protein>
    <submittedName>
        <fullName evidence="2">DNA replication protein DnaC</fullName>
    </submittedName>
</protein>
<gene>
    <name evidence="2" type="primary">dnaC_1</name>
    <name evidence="2" type="ORF">MGLY_10290</name>
</gene>
<evidence type="ECO:0000259" key="1">
    <source>
        <dbReference type="SMART" id="SM00382"/>
    </source>
</evidence>